<dbReference type="EMBL" id="CXWC01000014">
    <property type="protein sequence ID" value="CTQ77933.1"/>
    <property type="molecule type" value="Genomic_DNA"/>
</dbReference>
<evidence type="ECO:0000256" key="1">
    <source>
        <dbReference type="SAM" id="Phobius"/>
    </source>
</evidence>
<feature type="transmembrane region" description="Helical" evidence="1">
    <location>
        <begin position="116"/>
        <end position="137"/>
    </location>
</feature>
<dbReference type="AlphaFoldDB" id="A0A0M7AW21"/>
<dbReference type="Proteomes" id="UP000049983">
    <property type="component" value="Unassembled WGS sequence"/>
</dbReference>
<reference evidence="5" key="1">
    <citation type="submission" date="2015-07" db="EMBL/GenBank/DDBJ databases">
        <authorList>
            <person name="Rodrigo-Torres Lidia"/>
            <person name="Arahal R.David."/>
        </authorList>
    </citation>
    <scope>NUCLEOTIDE SEQUENCE [LARGE SCALE GENOMIC DNA]</scope>
    <source>
        <strain evidence="5">CECT 5096</strain>
    </source>
</reference>
<gene>
    <name evidence="4" type="ORF">LA5096_05360</name>
</gene>
<evidence type="ECO:0000259" key="2">
    <source>
        <dbReference type="Pfam" id="PF10081"/>
    </source>
</evidence>
<feature type="transmembrane region" description="Helical" evidence="1">
    <location>
        <begin position="78"/>
        <end position="96"/>
    </location>
</feature>
<dbReference type="InterPro" id="IPR027787">
    <property type="entry name" value="Alpha/beta-hydrolase_catalytic"/>
</dbReference>
<sequence>MVMALKQLVRNGMSAFSLVVAVSCFGAALTPSLMPRDPNVQAALAAVAASLGYEAGLLVRSLWRYLEIPDFKGKVRRVWWVLSLAASTGILVYSLAKAASWQNATRAAVELPPLDTAAPIYLFAVGGLIFLGLWFLFRIAGGLRRLVAWQLDRVLPRKVGVVLSVALVGWFFWALIDGALVRSLFRAADASFEAADILIEPDIAQPQDPMKTGSAASLVKWDEMGRWGRHFVASAPTIKEISEFQSGTVMEPVRVYVGRRSSETAKKRAELALEELIRVGGFERSVLIVMVPVGTGWMDPGAHDTLDFMLAGDVATVSVQYSYLTSVLSLLAHPDYGVAQSRELFETIYDHWTELPKNNRPAFYVHGLSQGAFNSQATLPLFDMLGDPIQGAMWAGSPFFSLYWSEVRDNRNAGSPAWRPTFGNGSLVRVMDQYGGLQGDFTPWGPLRAVFLNYGSDPIVNFTFDSSVRPPAWLNQPRAPDVSEKLSWFPVVTMLQLALDSMFALDVPRYGHYYVAPDYIDAWAAVVEPDGWSKGRADQLKEIFSRRGPAF</sequence>
<feature type="domain" description="Alpha/beta-hydrolase catalytic" evidence="2">
    <location>
        <begin position="253"/>
        <end position="539"/>
    </location>
</feature>
<keyword evidence="1" id="KW-0812">Transmembrane</keyword>
<evidence type="ECO:0000313" key="5">
    <source>
        <dbReference type="Proteomes" id="UP000049983"/>
    </source>
</evidence>
<feature type="transmembrane region" description="Helical" evidence="1">
    <location>
        <begin position="42"/>
        <end position="66"/>
    </location>
</feature>
<organism evidence="4 5">
    <name type="scientific">Roseibium album</name>
    <dbReference type="NCBI Taxonomy" id="311410"/>
    <lineage>
        <taxon>Bacteria</taxon>
        <taxon>Pseudomonadati</taxon>
        <taxon>Pseudomonadota</taxon>
        <taxon>Alphaproteobacteria</taxon>
        <taxon>Hyphomicrobiales</taxon>
        <taxon>Stappiaceae</taxon>
        <taxon>Roseibium</taxon>
    </lineage>
</organism>
<dbReference type="PIRSF" id="PIRSF007542">
    <property type="entry name" value="UCP007542"/>
    <property type="match status" value="1"/>
</dbReference>
<keyword evidence="1" id="KW-0472">Membrane</keyword>
<name>A0A0M7AW21_9HYPH</name>
<accession>A0A0M7AW21</accession>
<keyword evidence="5" id="KW-1185">Reference proteome</keyword>
<feature type="transmembrane region" description="Helical" evidence="1">
    <location>
        <begin position="158"/>
        <end position="176"/>
    </location>
</feature>
<dbReference type="InterPro" id="IPR012037">
    <property type="entry name" value="Alpha/beta-hydrolase_fam"/>
</dbReference>
<dbReference type="Pfam" id="PF15420">
    <property type="entry name" value="Abhydrolase_9_N"/>
    <property type="match status" value="1"/>
</dbReference>
<protein>
    <submittedName>
        <fullName evidence="4">Putative membrane protein</fullName>
    </submittedName>
</protein>
<dbReference type="InterPro" id="IPR027788">
    <property type="entry name" value="Alpha/beta-hydrolase_N_dom"/>
</dbReference>
<feature type="domain" description="Alpha/beta-hydrolase N-terminal" evidence="3">
    <location>
        <begin position="29"/>
        <end position="236"/>
    </location>
</feature>
<keyword evidence="1" id="KW-1133">Transmembrane helix</keyword>
<dbReference type="Pfam" id="PF10081">
    <property type="entry name" value="Abhydrolase_9"/>
    <property type="match status" value="1"/>
</dbReference>
<dbReference type="ESTHER" id="9rhob-a0a0m7aw21">
    <property type="family name" value="Abhydrolase_9"/>
</dbReference>
<dbReference type="PROSITE" id="PS51257">
    <property type="entry name" value="PROKAR_LIPOPROTEIN"/>
    <property type="match status" value="1"/>
</dbReference>
<evidence type="ECO:0000259" key="3">
    <source>
        <dbReference type="Pfam" id="PF15420"/>
    </source>
</evidence>
<evidence type="ECO:0000313" key="4">
    <source>
        <dbReference type="EMBL" id="CTQ77933.1"/>
    </source>
</evidence>
<dbReference type="STRING" id="311410.LA5095_05342"/>
<proteinExistence type="predicted"/>